<comment type="caution">
    <text evidence="2">The sequence shown here is derived from an EMBL/GenBank/DDBJ whole genome shotgun (WGS) entry which is preliminary data.</text>
</comment>
<gene>
    <name evidence="2" type="primary">TIGD1</name>
    <name evidence="2" type="ORF">TNIN_89941</name>
</gene>
<dbReference type="AlphaFoldDB" id="A0A8X7C5Y5"/>
<reference evidence="2" key="1">
    <citation type="submission" date="2020-08" db="EMBL/GenBank/DDBJ databases">
        <title>Multicomponent nature underlies the extraordinary mechanical properties of spider dragline silk.</title>
        <authorList>
            <person name="Kono N."/>
            <person name="Nakamura H."/>
            <person name="Mori M."/>
            <person name="Yoshida Y."/>
            <person name="Ohtoshi R."/>
            <person name="Malay A.D."/>
            <person name="Moran D.A.P."/>
            <person name="Tomita M."/>
            <person name="Numata K."/>
            <person name="Arakawa K."/>
        </authorList>
    </citation>
    <scope>NUCLEOTIDE SEQUENCE</scope>
</reference>
<evidence type="ECO:0000259" key="1">
    <source>
        <dbReference type="Pfam" id="PF03184"/>
    </source>
</evidence>
<evidence type="ECO:0000313" key="3">
    <source>
        <dbReference type="Proteomes" id="UP000886998"/>
    </source>
</evidence>
<dbReference type="OrthoDB" id="6435240at2759"/>
<dbReference type="Pfam" id="PF03184">
    <property type="entry name" value="DDE_1"/>
    <property type="match status" value="1"/>
</dbReference>
<dbReference type="GO" id="GO:0005634">
    <property type="term" value="C:nucleus"/>
    <property type="evidence" value="ECO:0007669"/>
    <property type="project" value="TreeGrafter"/>
</dbReference>
<dbReference type="EMBL" id="BMAV01010222">
    <property type="protein sequence ID" value="GFY55158.1"/>
    <property type="molecule type" value="Genomic_DNA"/>
</dbReference>
<dbReference type="GO" id="GO:0003677">
    <property type="term" value="F:DNA binding"/>
    <property type="evidence" value="ECO:0007669"/>
    <property type="project" value="TreeGrafter"/>
</dbReference>
<dbReference type="PANTHER" id="PTHR19303">
    <property type="entry name" value="TRANSPOSON"/>
    <property type="match status" value="1"/>
</dbReference>
<dbReference type="InterPro" id="IPR050863">
    <property type="entry name" value="CenT-Element_Derived"/>
</dbReference>
<dbReference type="InterPro" id="IPR004875">
    <property type="entry name" value="DDE_SF_endonuclease_dom"/>
</dbReference>
<proteinExistence type="predicted"/>
<organism evidence="2 3">
    <name type="scientific">Trichonephila inaurata madagascariensis</name>
    <dbReference type="NCBI Taxonomy" id="2747483"/>
    <lineage>
        <taxon>Eukaryota</taxon>
        <taxon>Metazoa</taxon>
        <taxon>Ecdysozoa</taxon>
        <taxon>Arthropoda</taxon>
        <taxon>Chelicerata</taxon>
        <taxon>Arachnida</taxon>
        <taxon>Araneae</taxon>
        <taxon>Araneomorphae</taxon>
        <taxon>Entelegynae</taxon>
        <taxon>Araneoidea</taxon>
        <taxon>Nephilidae</taxon>
        <taxon>Trichonephila</taxon>
        <taxon>Trichonephila inaurata</taxon>
    </lineage>
</organism>
<feature type="domain" description="DDE-1" evidence="1">
    <location>
        <begin position="265"/>
        <end position="309"/>
    </location>
</feature>
<protein>
    <submittedName>
        <fullName evidence="2">Tigger transposable element-derived protein 1</fullName>
    </submittedName>
</protein>
<dbReference type="Proteomes" id="UP000886998">
    <property type="component" value="Unassembled WGS sequence"/>
</dbReference>
<accession>A0A8X7C5Y5</accession>
<sequence length="310" mass="35671">MFKQRVHFKNGRYEVEFPWKRDSNELSDNFNLAKRRLGSPMRKMQSDKMLYSEYCTVLRNYLDKGIIEKVTNRFTSTNDSVFYFPHQEITRNESLITKLRIMFDGSACERRVLKEEMGSEKSDEDIELPQATKKVLPLESERAKMLSVDPDPVAQPVTVREENGLSIVQLISVDEMYEEKEETPLHVIKDKAKGDVDPITREAASGDTKAEDEFPATLKTVIERGNYPPKLVFKIDETGLFGKRMPKRTFLSHEEKRAPGFKAAKDRLTLLLGGNASGDFKLKPLLIYHSKNQRVMKGISKSTLPVIWEF</sequence>
<evidence type="ECO:0000313" key="2">
    <source>
        <dbReference type="EMBL" id="GFY55158.1"/>
    </source>
</evidence>
<name>A0A8X7C5Y5_9ARAC</name>
<dbReference type="PANTHER" id="PTHR19303:SF26">
    <property type="entry name" value="TIGGER TRANSPOSABLE ELEMENT-DERIVED PROTEIN 1"/>
    <property type="match status" value="1"/>
</dbReference>
<keyword evidence="3" id="KW-1185">Reference proteome</keyword>